<dbReference type="SUPFAM" id="SSF48150">
    <property type="entry name" value="DNA-glycosylase"/>
    <property type="match status" value="1"/>
</dbReference>
<comment type="caution">
    <text evidence="11">The sequence shown here is derived from an EMBL/GenBank/DDBJ whole genome shotgun (WGS) entry which is preliminary data.</text>
</comment>
<dbReference type="EC" id="4.2.99.18" evidence="2"/>
<accession>A0AAE3E4M7</accession>
<dbReference type="GO" id="GO:0006284">
    <property type="term" value="P:base-excision repair"/>
    <property type="evidence" value="ECO:0007669"/>
    <property type="project" value="InterPro"/>
</dbReference>
<dbReference type="GO" id="GO:0140078">
    <property type="term" value="F:class I DNA-(apurinic or apyrimidinic site) endonuclease activity"/>
    <property type="evidence" value="ECO:0007669"/>
    <property type="project" value="UniProtKB-EC"/>
</dbReference>
<dbReference type="InterPro" id="IPR011257">
    <property type="entry name" value="DNA_glycosylase"/>
</dbReference>
<name>A0AAE3E4M7_9FIRM</name>
<dbReference type="Pfam" id="PF07934">
    <property type="entry name" value="OGG_N"/>
    <property type="match status" value="1"/>
</dbReference>
<dbReference type="Gene3D" id="1.10.1670.10">
    <property type="entry name" value="Helix-hairpin-Helix base-excision DNA repair enzymes (C-terminal)"/>
    <property type="match status" value="1"/>
</dbReference>
<dbReference type="GO" id="GO:0008534">
    <property type="term" value="F:oxidized purine nucleobase lesion DNA N-glycosylase activity"/>
    <property type="evidence" value="ECO:0007669"/>
    <property type="project" value="InterPro"/>
</dbReference>
<keyword evidence="4" id="KW-0378">Hydrolase</keyword>
<organism evidence="11 12">
    <name type="scientific">Anthropogastromicrobium aceti</name>
    <dbReference type="NCBI Taxonomy" id="2981768"/>
    <lineage>
        <taxon>Bacteria</taxon>
        <taxon>Bacillati</taxon>
        <taxon>Bacillota</taxon>
        <taxon>Clostridia</taxon>
        <taxon>Lachnospirales</taxon>
        <taxon>Lachnospiraceae</taxon>
        <taxon>Anthropogastromicrobium</taxon>
    </lineage>
</organism>
<proteinExistence type="inferred from homology"/>
<dbReference type="GO" id="GO:0006289">
    <property type="term" value="P:nucleotide-excision repair"/>
    <property type="evidence" value="ECO:0007669"/>
    <property type="project" value="InterPro"/>
</dbReference>
<evidence type="ECO:0000256" key="5">
    <source>
        <dbReference type="ARBA" id="ARBA00023204"/>
    </source>
</evidence>
<evidence type="ECO:0000259" key="10">
    <source>
        <dbReference type="SMART" id="SM00478"/>
    </source>
</evidence>
<evidence type="ECO:0000256" key="3">
    <source>
        <dbReference type="ARBA" id="ARBA00022763"/>
    </source>
</evidence>
<dbReference type="Proteomes" id="UP001198200">
    <property type="component" value="Unassembled WGS sequence"/>
</dbReference>
<dbReference type="SMART" id="SM00478">
    <property type="entry name" value="ENDO3c"/>
    <property type="match status" value="1"/>
</dbReference>
<dbReference type="EMBL" id="JAJEQN010000011">
    <property type="protein sequence ID" value="MCC2221211.1"/>
    <property type="molecule type" value="Genomic_DNA"/>
</dbReference>
<keyword evidence="6" id="KW-0456">Lyase</keyword>
<dbReference type="Gene3D" id="3.30.310.260">
    <property type="match status" value="1"/>
</dbReference>
<evidence type="ECO:0000313" key="12">
    <source>
        <dbReference type="Proteomes" id="UP001198200"/>
    </source>
</evidence>
<dbReference type="CDD" id="cd00056">
    <property type="entry name" value="ENDO3c"/>
    <property type="match status" value="1"/>
</dbReference>
<evidence type="ECO:0000256" key="2">
    <source>
        <dbReference type="ARBA" id="ARBA00012720"/>
    </source>
</evidence>
<evidence type="ECO:0000256" key="1">
    <source>
        <dbReference type="ARBA" id="ARBA00010679"/>
    </source>
</evidence>
<evidence type="ECO:0000313" key="11">
    <source>
        <dbReference type="EMBL" id="MCC2221211.1"/>
    </source>
</evidence>
<evidence type="ECO:0000256" key="4">
    <source>
        <dbReference type="ARBA" id="ARBA00022801"/>
    </source>
</evidence>
<evidence type="ECO:0000256" key="7">
    <source>
        <dbReference type="ARBA" id="ARBA00023268"/>
    </source>
</evidence>
<dbReference type="InterPro" id="IPR023170">
    <property type="entry name" value="HhH_base_excis_C"/>
</dbReference>
<dbReference type="RefSeq" id="WP_308731515.1">
    <property type="nucleotide sequence ID" value="NZ_JAJEQN010000011.1"/>
</dbReference>
<comment type="similarity">
    <text evidence="1">Belongs to the type-1 OGG1 family.</text>
</comment>
<keyword evidence="7" id="KW-0511">Multifunctional enzyme</keyword>
<dbReference type="Pfam" id="PF00730">
    <property type="entry name" value="HhH-GPD"/>
    <property type="match status" value="1"/>
</dbReference>
<feature type="domain" description="HhH-GPD" evidence="10">
    <location>
        <begin position="144"/>
        <end position="296"/>
    </location>
</feature>
<dbReference type="InterPro" id="IPR052054">
    <property type="entry name" value="Oxidative_DNA_repair_enzyme"/>
</dbReference>
<sequence length="312" mass="36109">MSENVNLCEYIESKCVHVEADCFDLEQIMESGQCFRIYKLSLQEQEKLCKSKGLENCESMAWYRVMAADKKVFVCQNGVHLIFFCSKEEYKQFWCHYFDLDFDYRSYEKAIDADDNYLKSAFAYGKGIRILNQDPWEMLITFIISQRKNIPAIRQAVESLSTTCGTCIDKENKFFAFPTPTQLAGLSLSDLQDLSLGYRAKYVYEAAQKVASGELDIKKWAMLGDDDLHKALLSCYGVGEKVANCVALFGYHRIGAFPVDVWIDRIQKTYYNGSFPVEKYEGFAGVMQQYMFYYERKMATDHSKKARKQSEK</sequence>
<keyword evidence="5" id="KW-0234">DNA repair</keyword>
<dbReference type="PANTHER" id="PTHR10242:SF2">
    <property type="entry name" value="N-GLYCOSYLASE_DNA LYASE"/>
    <property type="match status" value="1"/>
</dbReference>
<keyword evidence="3" id="KW-0227">DNA damage</keyword>
<dbReference type="GO" id="GO:0003684">
    <property type="term" value="F:damaged DNA binding"/>
    <property type="evidence" value="ECO:0007669"/>
    <property type="project" value="InterPro"/>
</dbReference>
<evidence type="ECO:0000256" key="8">
    <source>
        <dbReference type="ARBA" id="ARBA00023295"/>
    </source>
</evidence>
<gene>
    <name evidence="11" type="ORF">LKD48_06050</name>
</gene>
<dbReference type="InterPro" id="IPR012904">
    <property type="entry name" value="OGG_N"/>
</dbReference>
<comment type="catalytic activity">
    <reaction evidence="9">
        <text>2'-deoxyribonucleotide-(2'-deoxyribose 5'-phosphate)-2'-deoxyribonucleotide-DNA = a 3'-end 2'-deoxyribonucleotide-(2,3-dehydro-2,3-deoxyribose 5'-phosphate)-DNA + a 5'-end 5'-phospho-2'-deoxyribonucleoside-DNA + H(+)</text>
        <dbReference type="Rhea" id="RHEA:66592"/>
        <dbReference type="Rhea" id="RHEA-COMP:13180"/>
        <dbReference type="Rhea" id="RHEA-COMP:16897"/>
        <dbReference type="Rhea" id="RHEA-COMP:17067"/>
        <dbReference type="ChEBI" id="CHEBI:15378"/>
        <dbReference type="ChEBI" id="CHEBI:136412"/>
        <dbReference type="ChEBI" id="CHEBI:157695"/>
        <dbReference type="ChEBI" id="CHEBI:167181"/>
        <dbReference type="EC" id="4.2.99.18"/>
    </reaction>
</comment>
<dbReference type="InterPro" id="IPR003265">
    <property type="entry name" value="HhH-GPD_domain"/>
</dbReference>
<dbReference type="PANTHER" id="PTHR10242">
    <property type="entry name" value="8-OXOGUANINE DNA GLYCOSYLASE"/>
    <property type="match status" value="1"/>
</dbReference>
<protein>
    <recommendedName>
        <fullName evidence="2">DNA-(apurinic or apyrimidinic site) lyase</fullName>
        <ecNumber evidence="2">4.2.99.18</ecNumber>
    </recommendedName>
</protein>
<reference evidence="11 12" key="1">
    <citation type="submission" date="2021-10" db="EMBL/GenBank/DDBJ databases">
        <title>Anaerobic single-cell dispensing facilitates the cultivation of human gut bacteria.</title>
        <authorList>
            <person name="Afrizal A."/>
        </authorList>
    </citation>
    <scope>NUCLEOTIDE SEQUENCE [LARGE SCALE GENOMIC DNA]</scope>
    <source>
        <strain evidence="11 12">CLA-AA-H224</strain>
    </source>
</reference>
<dbReference type="SUPFAM" id="SSF55945">
    <property type="entry name" value="TATA-box binding protein-like"/>
    <property type="match status" value="1"/>
</dbReference>
<evidence type="ECO:0000256" key="6">
    <source>
        <dbReference type="ARBA" id="ARBA00023239"/>
    </source>
</evidence>
<dbReference type="Gene3D" id="1.10.340.30">
    <property type="entry name" value="Hypothetical protein, domain 2"/>
    <property type="match status" value="1"/>
</dbReference>
<keyword evidence="8" id="KW-0326">Glycosidase</keyword>
<evidence type="ECO:0000256" key="9">
    <source>
        <dbReference type="ARBA" id="ARBA00044632"/>
    </source>
</evidence>
<dbReference type="AlphaFoldDB" id="A0AAE3E4M7"/>
<keyword evidence="12" id="KW-1185">Reference proteome</keyword>